<organism evidence="6 7">
    <name type="scientific">Thermobaculum terrenum (strain ATCC BAA-798 / CCMEE 7001 / YNP1)</name>
    <dbReference type="NCBI Taxonomy" id="525904"/>
    <lineage>
        <taxon>Bacteria</taxon>
        <taxon>Bacillati</taxon>
        <taxon>Chloroflexota</taxon>
        <taxon>Chloroflexia</taxon>
        <taxon>Candidatus Thermobaculales</taxon>
        <taxon>Candidatus Thermobaculaceae</taxon>
        <taxon>Thermobaculum</taxon>
    </lineage>
</organism>
<dbReference type="GO" id="GO:0047310">
    <property type="term" value="F:glutamine-scyllo-inositol transaminase activity"/>
    <property type="evidence" value="ECO:0007669"/>
    <property type="project" value="UniProtKB-EC"/>
</dbReference>
<dbReference type="STRING" id="525904.Tter_2810"/>
<reference evidence="7" key="1">
    <citation type="journal article" date="2010" name="Stand. Genomic Sci.">
        <title>Complete genome sequence of 'Thermobaculum terrenum' type strain (YNP1).</title>
        <authorList>
            <person name="Kiss H."/>
            <person name="Cleland D."/>
            <person name="Lapidus A."/>
            <person name="Lucas S."/>
            <person name="Glavina Del Rio T."/>
            <person name="Nolan M."/>
            <person name="Tice H."/>
            <person name="Han C."/>
            <person name="Goodwin L."/>
            <person name="Pitluck S."/>
            <person name="Liolios K."/>
            <person name="Ivanova N."/>
            <person name="Mavromatis K."/>
            <person name="Ovchinnikova G."/>
            <person name="Pati A."/>
            <person name="Chen A."/>
            <person name="Palaniappan K."/>
            <person name="Land M."/>
            <person name="Hauser L."/>
            <person name="Chang Y."/>
            <person name="Jeffries C."/>
            <person name="Lu M."/>
            <person name="Brettin T."/>
            <person name="Detter J."/>
            <person name="Goker M."/>
            <person name="Tindall B."/>
            <person name="Beck B."/>
            <person name="McDermott T."/>
            <person name="Woyke T."/>
            <person name="Bristow J."/>
            <person name="Eisen J."/>
            <person name="Markowitz V."/>
            <person name="Hugenholtz P."/>
            <person name="Kyrpides N."/>
            <person name="Klenk H."/>
            <person name="Cheng J."/>
        </authorList>
    </citation>
    <scope>NUCLEOTIDE SEQUENCE [LARGE SCALE GENOMIC DNA]</scope>
    <source>
        <strain evidence="7">ATCC BAA-798 / YNP1</strain>
    </source>
</reference>
<gene>
    <name evidence="6" type="ordered locus">Tter_2810</name>
</gene>
<proteinExistence type="inferred from homology"/>
<dbReference type="Gene3D" id="3.40.640.10">
    <property type="entry name" value="Type I PLP-dependent aspartate aminotransferase-like (Major domain)"/>
    <property type="match status" value="1"/>
</dbReference>
<dbReference type="Gene3D" id="3.90.1150.10">
    <property type="entry name" value="Aspartate Aminotransferase, domain 1"/>
    <property type="match status" value="1"/>
</dbReference>
<dbReference type="InterPro" id="IPR015421">
    <property type="entry name" value="PyrdxlP-dep_Trfase_major"/>
</dbReference>
<dbReference type="eggNOG" id="COG0399">
    <property type="taxonomic scope" value="Bacteria"/>
</dbReference>
<evidence type="ECO:0000256" key="4">
    <source>
        <dbReference type="PIRSR" id="PIRSR000390-2"/>
    </source>
</evidence>
<sequence length="380" mass="41524">MELDTVIAVPFVDLRAQYQSLEAEVLEAIRDALESMELLLGPNVHAFEQEFADYCGVRHAIGVANGTDALYLALRACGVGPGDEVITVSHTFIATVEAIVNVGAIPVFVDVDPDTYTMDPSKIEAAITPRTRAILPVHLYGQPADMDAILPIAHRHGLAVIEDACQAHGATIRGRRVGSFGDAAAFSFYMGKNLGAYGDAGAVTTNSQALAECVRRLRDHGSVRKYEHVEMGVNSRLDEIQAAVLRVKLKYLDDWNARRRAHAEAYARVLSELPVVLPTVRPGVEHVWHLYVIQVDERDRVREVLARRGVSTGIHYPIPVHLQKAAKGVGRLAGDLAVTEQVARRILSLPMFPEMSGVQVAYVADCLRRVVAQEVSTVVQ</sequence>
<dbReference type="GO" id="GO:0030170">
    <property type="term" value="F:pyridoxal phosphate binding"/>
    <property type="evidence" value="ECO:0007669"/>
    <property type="project" value="TreeGrafter"/>
</dbReference>
<dbReference type="InterPro" id="IPR015422">
    <property type="entry name" value="PyrdxlP-dep_Trfase_small"/>
</dbReference>
<evidence type="ECO:0000256" key="5">
    <source>
        <dbReference type="RuleBase" id="RU004508"/>
    </source>
</evidence>
<protein>
    <submittedName>
        <fullName evidence="6">Glutamine--scyllo-inositol transaminase</fullName>
        <ecNumber evidence="6">2.6.1.50</ecNumber>
    </submittedName>
</protein>
<dbReference type="PIRSF" id="PIRSF000390">
    <property type="entry name" value="PLP_StrS"/>
    <property type="match status" value="1"/>
</dbReference>
<dbReference type="EC" id="2.6.1.50" evidence="6"/>
<evidence type="ECO:0000256" key="2">
    <source>
        <dbReference type="ARBA" id="ARBA00037999"/>
    </source>
</evidence>
<dbReference type="SUPFAM" id="SSF53383">
    <property type="entry name" value="PLP-dependent transferases"/>
    <property type="match status" value="1"/>
</dbReference>
<keyword evidence="7" id="KW-1185">Reference proteome</keyword>
<evidence type="ECO:0000313" key="7">
    <source>
        <dbReference type="Proteomes" id="UP000000323"/>
    </source>
</evidence>
<keyword evidence="6" id="KW-0808">Transferase</keyword>
<dbReference type="Proteomes" id="UP000000323">
    <property type="component" value="Chromosome 2"/>
</dbReference>
<name>D1CIX4_THET1</name>
<dbReference type="PANTHER" id="PTHR30244">
    <property type="entry name" value="TRANSAMINASE"/>
    <property type="match status" value="1"/>
</dbReference>
<evidence type="ECO:0000313" key="6">
    <source>
        <dbReference type="EMBL" id="ACZ43694.1"/>
    </source>
</evidence>
<comment type="similarity">
    <text evidence="2 5">Belongs to the DegT/DnrJ/EryC1 family.</text>
</comment>
<dbReference type="PANTHER" id="PTHR30244:SF36">
    <property type="entry name" value="3-OXO-GLUCOSE-6-PHOSPHATE:GLUTAMATE AMINOTRANSFERASE"/>
    <property type="match status" value="1"/>
</dbReference>
<dbReference type="AlphaFoldDB" id="D1CIX4"/>
<accession>D1CIX4</accession>
<dbReference type="GO" id="GO:0000271">
    <property type="term" value="P:polysaccharide biosynthetic process"/>
    <property type="evidence" value="ECO:0007669"/>
    <property type="project" value="TreeGrafter"/>
</dbReference>
<dbReference type="Pfam" id="PF01041">
    <property type="entry name" value="DegT_DnrJ_EryC1"/>
    <property type="match status" value="1"/>
</dbReference>
<evidence type="ECO:0000256" key="3">
    <source>
        <dbReference type="PIRSR" id="PIRSR000390-1"/>
    </source>
</evidence>
<dbReference type="EMBL" id="CP001826">
    <property type="protein sequence ID" value="ACZ43694.1"/>
    <property type="molecule type" value="Genomic_DNA"/>
</dbReference>
<dbReference type="FunFam" id="3.40.640.10:FF:000089">
    <property type="entry name" value="Aminotransferase, DegT/DnrJ/EryC1/StrS family"/>
    <property type="match status" value="1"/>
</dbReference>
<dbReference type="InterPro" id="IPR000653">
    <property type="entry name" value="DegT/StrS_aminotransferase"/>
</dbReference>
<feature type="active site" description="Proton acceptor" evidence="3">
    <location>
        <position position="192"/>
    </location>
</feature>
<dbReference type="HOGENOM" id="CLU_033332_7_2_0"/>
<keyword evidence="1 4" id="KW-0663">Pyridoxal phosphate</keyword>
<evidence type="ECO:0000256" key="1">
    <source>
        <dbReference type="ARBA" id="ARBA00022898"/>
    </source>
</evidence>
<dbReference type="CDD" id="cd00616">
    <property type="entry name" value="AHBA_syn"/>
    <property type="match status" value="1"/>
</dbReference>
<feature type="modified residue" description="N6-(pyridoxal phosphate)lysine" evidence="4">
    <location>
        <position position="192"/>
    </location>
</feature>
<dbReference type="RefSeq" id="WP_012876725.1">
    <property type="nucleotide sequence ID" value="NC_013526.1"/>
</dbReference>
<keyword evidence="6" id="KW-0032">Aminotransferase</keyword>
<dbReference type="OrthoDB" id="9810913at2"/>
<dbReference type="KEGG" id="ttr:Tter_2810"/>
<dbReference type="InterPro" id="IPR015424">
    <property type="entry name" value="PyrdxlP-dep_Trfase"/>
</dbReference>